<evidence type="ECO:0000256" key="8">
    <source>
        <dbReference type="ARBA" id="ARBA00025164"/>
    </source>
</evidence>
<dbReference type="GO" id="GO:0019693">
    <property type="term" value="P:ribose phosphate metabolic process"/>
    <property type="evidence" value="ECO:0007669"/>
    <property type="project" value="TreeGrafter"/>
</dbReference>
<dbReference type="RefSeq" id="WP_064122261.1">
    <property type="nucleotide sequence ID" value="NZ_CP015243.1"/>
</dbReference>
<dbReference type="GO" id="GO:0005829">
    <property type="term" value="C:cytosol"/>
    <property type="evidence" value="ECO:0007669"/>
    <property type="project" value="TreeGrafter"/>
</dbReference>
<proteinExistence type="inferred from homology"/>
<feature type="binding site" evidence="13">
    <location>
        <position position="104"/>
    </location>
    <ligand>
        <name>Mg(2+)</name>
        <dbReference type="ChEBI" id="CHEBI:18420"/>
        <label>2</label>
    </ligand>
</feature>
<dbReference type="NCBIfam" id="TIGR00052">
    <property type="entry name" value="nudix-type nucleoside diphosphatase, YffH/AdpP family"/>
    <property type="match status" value="1"/>
</dbReference>
<keyword evidence="6" id="KW-0378">Hydrolase</keyword>
<dbReference type="Proteomes" id="UP000077875">
    <property type="component" value="Chromosome"/>
</dbReference>
<keyword evidence="5 13" id="KW-0479">Metal-binding</keyword>
<dbReference type="InterPro" id="IPR015797">
    <property type="entry name" value="NUDIX_hydrolase-like_dom_sf"/>
</dbReference>
<dbReference type="KEGG" id="haa:A5892_07390"/>
<comment type="similarity">
    <text evidence="2">Belongs to the Nudix hydrolase family. NudF subfamily.</text>
</comment>
<evidence type="ECO:0000256" key="13">
    <source>
        <dbReference type="PIRSR" id="PIRSR604385-2"/>
    </source>
</evidence>
<protein>
    <recommendedName>
        <fullName evidence="4">ADP-ribose pyrophosphatase</fullName>
        <ecNumber evidence="3">3.6.1.13</ecNumber>
    </recommendedName>
    <alternativeName>
        <fullName evidence="9">ADP-ribose diphosphatase</fullName>
    </alternativeName>
    <alternativeName>
        <fullName evidence="11">ADP-ribose phosphohydrolase</fullName>
    </alternativeName>
    <alternativeName>
        <fullName evidence="10">Adenosine diphosphoribose pyrophosphatase</fullName>
    </alternativeName>
</protein>
<dbReference type="GO" id="GO:0019144">
    <property type="term" value="F:ADP-sugar diphosphatase activity"/>
    <property type="evidence" value="ECO:0007669"/>
    <property type="project" value="TreeGrafter"/>
</dbReference>
<comment type="catalytic activity">
    <reaction evidence="12">
        <text>ADP-D-ribose + H2O = D-ribose 5-phosphate + AMP + 2 H(+)</text>
        <dbReference type="Rhea" id="RHEA:10412"/>
        <dbReference type="ChEBI" id="CHEBI:15377"/>
        <dbReference type="ChEBI" id="CHEBI:15378"/>
        <dbReference type="ChEBI" id="CHEBI:57967"/>
        <dbReference type="ChEBI" id="CHEBI:78346"/>
        <dbReference type="ChEBI" id="CHEBI:456215"/>
        <dbReference type="EC" id="3.6.1.13"/>
    </reaction>
</comment>
<evidence type="ECO:0000256" key="6">
    <source>
        <dbReference type="ARBA" id="ARBA00022801"/>
    </source>
</evidence>
<evidence type="ECO:0000256" key="1">
    <source>
        <dbReference type="ARBA" id="ARBA00001946"/>
    </source>
</evidence>
<dbReference type="InterPro" id="IPR000086">
    <property type="entry name" value="NUDIX_hydrolase_dom"/>
</dbReference>
<comment type="function">
    <text evidence="8">Acts on ADP-mannose and ADP-glucose as well as ADP-ribose. Prevents glycogen biosynthesis. The reaction catalyzed by this enzyme is a limiting step of the gluconeogenic process.</text>
</comment>
<reference evidence="15 16" key="1">
    <citation type="submission" date="2016-04" db="EMBL/GenBank/DDBJ databases">
        <title>Complete Genome Sequence of Halotalea alkalilenta IHB B 13600.</title>
        <authorList>
            <person name="Swarnkar M.K."/>
            <person name="Sharma A."/>
            <person name="Kaushal K."/>
            <person name="Soni R."/>
            <person name="Rana S."/>
            <person name="Singh A.K."/>
            <person name="Gulati A."/>
        </authorList>
    </citation>
    <scope>NUCLEOTIDE SEQUENCE [LARGE SCALE GENOMIC DNA]</scope>
    <source>
        <strain evidence="15 16">IHB B 13600</strain>
    </source>
</reference>
<comment type="cofactor">
    <cofactor evidence="1 13">
        <name>Mg(2+)</name>
        <dbReference type="ChEBI" id="CHEBI:18420"/>
    </cofactor>
</comment>
<evidence type="ECO:0000256" key="12">
    <source>
        <dbReference type="ARBA" id="ARBA00049546"/>
    </source>
</evidence>
<dbReference type="AlphaFoldDB" id="A0A172YDJ2"/>
<feature type="binding site" evidence="13">
    <location>
        <position position="172"/>
    </location>
    <ligand>
        <name>Mg(2+)</name>
        <dbReference type="ChEBI" id="CHEBI:18420"/>
        <label>1</label>
    </ligand>
</feature>
<dbReference type="CDD" id="cd24155">
    <property type="entry name" value="NUDIX_ADPRase"/>
    <property type="match status" value="1"/>
</dbReference>
<dbReference type="GO" id="GO:0047631">
    <property type="term" value="F:ADP-ribose diphosphatase activity"/>
    <property type="evidence" value="ECO:0007669"/>
    <property type="project" value="UniProtKB-EC"/>
</dbReference>
<name>A0A172YDJ2_9GAMM</name>
<evidence type="ECO:0000313" key="16">
    <source>
        <dbReference type="Proteomes" id="UP000077875"/>
    </source>
</evidence>
<feature type="binding site" evidence="13">
    <location>
        <position position="120"/>
    </location>
    <ligand>
        <name>Mg(2+)</name>
        <dbReference type="ChEBI" id="CHEBI:18420"/>
        <label>1</label>
    </ligand>
</feature>
<dbReference type="InterPro" id="IPR020084">
    <property type="entry name" value="NUDIX_hydrolase_CS"/>
</dbReference>
<evidence type="ECO:0000256" key="4">
    <source>
        <dbReference type="ARBA" id="ARBA00013297"/>
    </source>
</evidence>
<evidence type="ECO:0000256" key="11">
    <source>
        <dbReference type="ARBA" id="ARBA00033056"/>
    </source>
</evidence>
<evidence type="ECO:0000256" key="10">
    <source>
        <dbReference type="ARBA" id="ARBA00030308"/>
    </source>
</evidence>
<dbReference type="PANTHER" id="PTHR11839">
    <property type="entry name" value="UDP/ADP-SUGAR PYROPHOSPHATASE"/>
    <property type="match status" value="1"/>
</dbReference>
<evidence type="ECO:0000313" key="15">
    <source>
        <dbReference type="EMBL" id="ANF57308.1"/>
    </source>
</evidence>
<dbReference type="PANTHER" id="PTHR11839:SF5">
    <property type="entry name" value="ADP-RIBOSE PYROPHOSPHATASE"/>
    <property type="match status" value="1"/>
</dbReference>
<dbReference type="PROSITE" id="PS00893">
    <property type="entry name" value="NUDIX_BOX"/>
    <property type="match status" value="1"/>
</dbReference>
<evidence type="ECO:0000256" key="9">
    <source>
        <dbReference type="ARBA" id="ARBA00030162"/>
    </source>
</evidence>
<organism evidence="15 16">
    <name type="scientific">Halotalea alkalilenta</name>
    <dbReference type="NCBI Taxonomy" id="376489"/>
    <lineage>
        <taxon>Bacteria</taxon>
        <taxon>Pseudomonadati</taxon>
        <taxon>Pseudomonadota</taxon>
        <taxon>Gammaproteobacteria</taxon>
        <taxon>Oceanospirillales</taxon>
        <taxon>Halomonadaceae</taxon>
        <taxon>Halotalea</taxon>
    </lineage>
</organism>
<dbReference type="Pfam" id="PF00293">
    <property type="entry name" value="NUDIX"/>
    <property type="match status" value="1"/>
</dbReference>
<sequence>MDSADSPEQRGQGEVEFGADDVRSQSSELLYQGFFRFEKRHFVHRRFDGGWSDEVVREVHVRYDAVGVLLYDPAQDCVVMVEQVRAGVVGRPDAPTPWLIEPVAGLIDSDECPEQVARRETMEEAGCTVDELIPLYAYYPSPGASTERIQLYCALIDSRGVGGVYGLADEQEDIRVHVIAFRDAWLQVESGGIDNAMALIALQWLARERATLRARSNR</sequence>
<dbReference type="STRING" id="376489.A5892_07390"/>
<evidence type="ECO:0000256" key="2">
    <source>
        <dbReference type="ARBA" id="ARBA00007482"/>
    </source>
</evidence>
<evidence type="ECO:0000256" key="3">
    <source>
        <dbReference type="ARBA" id="ARBA00012453"/>
    </source>
</evidence>
<dbReference type="InterPro" id="IPR004385">
    <property type="entry name" value="NDP_pyrophosphatase"/>
</dbReference>
<gene>
    <name evidence="15" type="primary">nudF</name>
    <name evidence="15" type="ORF">A5892_07390</name>
</gene>
<dbReference type="Gene3D" id="3.90.79.10">
    <property type="entry name" value="Nucleoside Triphosphate Pyrophosphohydrolase"/>
    <property type="match status" value="1"/>
</dbReference>
<feature type="binding site" evidence="13">
    <location>
        <position position="124"/>
    </location>
    <ligand>
        <name>Mg(2+)</name>
        <dbReference type="ChEBI" id="CHEBI:18420"/>
        <label>1</label>
    </ligand>
</feature>
<evidence type="ECO:0000256" key="5">
    <source>
        <dbReference type="ARBA" id="ARBA00022723"/>
    </source>
</evidence>
<dbReference type="SUPFAM" id="SSF55811">
    <property type="entry name" value="Nudix"/>
    <property type="match status" value="1"/>
</dbReference>
<dbReference type="PROSITE" id="PS51462">
    <property type="entry name" value="NUDIX"/>
    <property type="match status" value="1"/>
</dbReference>
<keyword evidence="7 13" id="KW-0460">Magnesium</keyword>
<dbReference type="GO" id="GO:0006753">
    <property type="term" value="P:nucleoside phosphate metabolic process"/>
    <property type="evidence" value="ECO:0007669"/>
    <property type="project" value="TreeGrafter"/>
</dbReference>
<keyword evidence="16" id="KW-1185">Reference proteome</keyword>
<dbReference type="GO" id="GO:0046872">
    <property type="term" value="F:metal ion binding"/>
    <property type="evidence" value="ECO:0007669"/>
    <property type="project" value="UniProtKB-KW"/>
</dbReference>
<evidence type="ECO:0000259" key="14">
    <source>
        <dbReference type="PROSITE" id="PS51462"/>
    </source>
</evidence>
<dbReference type="EC" id="3.6.1.13" evidence="3"/>
<evidence type="ECO:0000256" key="7">
    <source>
        <dbReference type="ARBA" id="ARBA00022842"/>
    </source>
</evidence>
<dbReference type="EMBL" id="CP015243">
    <property type="protein sequence ID" value="ANF57308.1"/>
    <property type="molecule type" value="Genomic_DNA"/>
</dbReference>
<feature type="domain" description="Nudix hydrolase" evidence="14">
    <location>
        <begin position="61"/>
        <end position="201"/>
    </location>
</feature>
<accession>A0A172YDJ2</accession>